<dbReference type="InterPro" id="IPR002410">
    <property type="entry name" value="Peptidase_S33"/>
</dbReference>
<keyword evidence="2 4" id="KW-0378">Hydrolase</keyword>
<dbReference type="GO" id="GO:0004177">
    <property type="term" value="F:aminopeptidase activity"/>
    <property type="evidence" value="ECO:0007669"/>
    <property type="project" value="UniProtKB-EC"/>
</dbReference>
<evidence type="ECO:0000259" key="3">
    <source>
        <dbReference type="Pfam" id="PF00561"/>
    </source>
</evidence>
<dbReference type="PRINTS" id="PR00793">
    <property type="entry name" value="PROAMNOPTASE"/>
</dbReference>
<dbReference type="PANTHER" id="PTHR43798:SF33">
    <property type="entry name" value="HYDROLASE, PUTATIVE (AFU_ORTHOLOGUE AFUA_2G14860)-RELATED"/>
    <property type="match status" value="1"/>
</dbReference>
<dbReference type="PANTHER" id="PTHR43798">
    <property type="entry name" value="MONOACYLGLYCEROL LIPASE"/>
    <property type="match status" value="1"/>
</dbReference>
<sequence length="324" mass="38049">MFTRKTALIQNENSIAKLKAITIGGVQQWITVRGEDKRMPVLLFLHGGPGTSQMALIGDYQKELEKHFVVVNWDQRGAGLSYTKQVTKETMTIEQFLKDTIELTNYLRNEFLQDKIYLVGHSWGTILGLLAINDHPELYHHYFGVSQVLNMSKIEELSYRLILEKARKHNHQKAITQLTEMGKPPWSSFKNNRIYQKYLEVFKSGISRDGVLLKTFVKKMFKSSEYTFWDMIRFIRGQYFSNKNLMDEVRSLDLSEMIRFVKVPITLMMGRHDLATPAELTKIWFDRLKAAEKDWVWFERSAHSPLFEENQKFIELVLAQTERR</sequence>
<comment type="similarity">
    <text evidence="1">Belongs to the peptidase S33 family.</text>
</comment>
<dbReference type="GO" id="GO:0016020">
    <property type="term" value="C:membrane"/>
    <property type="evidence" value="ECO:0007669"/>
    <property type="project" value="TreeGrafter"/>
</dbReference>
<reference evidence="4 5" key="1">
    <citation type="submission" date="2018-07" db="EMBL/GenBank/DDBJ databases">
        <title>Complete genome sequence of Psychrobacillus sp. PB01, isolated from iceberg, and comparative genome analysis of Psychrobacillus strains.</title>
        <authorList>
            <person name="Lee P.C."/>
        </authorList>
    </citation>
    <scope>NUCLEOTIDE SEQUENCE [LARGE SCALE GENOMIC DNA]</scope>
    <source>
        <strain evidence="4 5">PB01</strain>
    </source>
</reference>
<gene>
    <name evidence="4" type="ORF">PB01_06005</name>
</gene>
<accession>A0A5J6SNS7</accession>
<evidence type="ECO:0000313" key="5">
    <source>
        <dbReference type="Proteomes" id="UP000325517"/>
    </source>
</evidence>
<dbReference type="Proteomes" id="UP000325517">
    <property type="component" value="Chromosome"/>
</dbReference>
<evidence type="ECO:0000256" key="2">
    <source>
        <dbReference type="ARBA" id="ARBA00022801"/>
    </source>
</evidence>
<evidence type="ECO:0000313" key="4">
    <source>
        <dbReference type="EMBL" id="QFF98414.1"/>
    </source>
</evidence>
<dbReference type="Gene3D" id="3.40.50.1820">
    <property type="entry name" value="alpha/beta hydrolase"/>
    <property type="match status" value="1"/>
</dbReference>
<dbReference type="InterPro" id="IPR050266">
    <property type="entry name" value="AB_hydrolase_sf"/>
</dbReference>
<dbReference type="EMBL" id="CP031223">
    <property type="protein sequence ID" value="QFF98414.1"/>
    <property type="molecule type" value="Genomic_DNA"/>
</dbReference>
<organism evidence="4 5">
    <name type="scientific">Psychrobacillus glaciei</name>
    <dbReference type="NCBI Taxonomy" id="2283160"/>
    <lineage>
        <taxon>Bacteria</taxon>
        <taxon>Bacillati</taxon>
        <taxon>Bacillota</taxon>
        <taxon>Bacilli</taxon>
        <taxon>Bacillales</taxon>
        <taxon>Bacillaceae</taxon>
        <taxon>Psychrobacillus</taxon>
    </lineage>
</organism>
<keyword evidence="5" id="KW-1185">Reference proteome</keyword>
<dbReference type="Pfam" id="PF00561">
    <property type="entry name" value="Abhydrolase_1"/>
    <property type="match status" value="1"/>
</dbReference>
<feature type="domain" description="AB hydrolase-1" evidence="3">
    <location>
        <begin position="40"/>
        <end position="154"/>
    </location>
</feature>
<evidence type="ECO:0000256" key="1">
    <source>
        <dbReference type="ARBA" id="ARBA00010088"/>
    </source>
</evidence>
<dbReference type="OrthoDB" id="53505at2"/>
<dbReference type="InterPro" id="IPR000073">
    <property type="entry name" value="AB_hydrolase_1"/>
</dbReference>
<dbReference type="SUPFAM" id="SSF53474">
    <property type="entry name" value="alpha/beta-Hydrolases"/>
    <property type="match status" value="1"/>
</dbReference>
<dbReference type="AlphaFoldDB" id="A0A5J6SNS7"/>
<dbReference type="RefSeq" id="WP_151699358.1">
    <property type="nucleotide sequence ID" value="NZ_CP031223.1"/>
</dbReference>
<dbReference type="KEGG" id="psyo:PB01_06005"/>
<dbReference type="InterPro" id="IPR029058">
    <property type="entry name" value="AB_hydrolase_fold"/>
</dbReference>
<name>A0A5J6SNS7_9BACI</name>
<dbReference type="GO" id="GO:0006508">
    <property type="term" value="P:proteolysis"/>
    <property type="evidence" value="ECO:0007669"/>
    <property type="project" value="InterPro"/>
</dbReference>
<protein>
    <submittedName>
        <fullName evidence="4">Alpha/beta hydrolase</fullName>
    </submittedName>
</protein>
<proteinExistence type="inferred from homology"/>